<organism evidence="2 3">
    <name type="scientific">Candidatus Azambacteria bacterium RIFOXYD1_FULL_42_11</name>
    <dbReference type="NCBI Taxonomy" id="1797310"/>
    <lineage>
        <taxon>Bacteria</taxon>
        <taxon>Candidatus Azamiibacteriota</taxon>
    </lineage>
</organism>
<name>A0A1F5CG94_9BACT</name>
<dbReference type="SUPFAM" id="SSF158446">
    <property type="entry name" value="IVS-encoded protein-like"/>
    <property type="match status" value="1"/>
</dbReference>
<evidence type="ECO:0000313" key="2">
    <source>
        <dbReference type="EMBL" id="OGD41862.1"/>
    </source>
</evidence>
<feature type="domain" description="bAvd-like" evidence="1">
    <location>
        <begin position="23"/>
        <end position="123"/>
    </location>
</feature>
<reference evidence="2 3" key="1">
    <citation type="journal article" date="2016" name="Nat. Commun.">
        <title>Thousands of microbial genomes shed light on interconnected biogeochemical processes in an aquifer system.</title>
        <authorList>
            <person name="Anantharaman K."/>
            <person name="Brown C.T."/>
            <person name="Hug L.A."/>
            <person name="Sharon I."/>
            <person name="Castelle C.J."/>
            <person name="Probst A.J."/>
            <person name="Thomas B.C."/>
            <person name="Singh A."/>
            <person name="Wilkins M.J."/>
            <person name="Karaoz U."/>
            <person name="Brodie E.L."/>
            <person name="Williams K.H."/>
            <person name="Hubbard S.S."/>
            <person name="Banfield J.F."/>
        </authorList>
    </citation>
    <scope>NUCLEOTIDE SEQUENCE [LARGE SCALE GENOMIC DNA]</scope>
</reference>
<accession>A0A1F5CG94</accession>
<dbReference type="InterPro" id="IPR055360">
    <property type="entry name" value="bAvd"/>
</dbReference>
<comment type="caution">
    <text evidence="2">The sequence shown here is derived from an EMBL/GenBank/DDBJ whole genome shotgun (WGS) entry which is preliminary data.</text>
</comment>
<sequence>MSQFNFHNNTLKTPPNRVIPLIEKIKNLYLIWFQYYQILPKTHRHSLGQKIDTLFVEIIEALATASFLAREEKLPYVRMSIRKVDTLKVFLIMLWETKSIDNKKYITLSEKIDEIGKMLGGWNGQLQKQNSPNI</sequence>
<dbReference type="AlphaFoldDB" id="A0A1F5CG94"/>
<dbReference type="CDD" id="cd16376">
    <property type="entry name" value="Avd_like"/>
    <property type="match status" value="1"/>
</dbReference>
<evidence type="ECO:0000259" key="1">
    <source>
        <dbReference type="Pfam" id="PF22296"/>
    </source>
</evidence>
<dbReference type="Gene3D" id="1.20.1440.60">
    <property type="entry name" value="23S rRNA-intervening sequence"/>
    <property type="match status" value="1"/>
</dbReference>
<dbReference type="Proteomes" id="UP000178974">
    <property type="component" value="Unassembled WGS sequence"/>
</dbReference>
<protein>
    <recommendedName>
        <fullName evidence="1">bAvd-like domain-containing protein</fullName>
    </recommendedName>
</protein>
<gene>
    <name evidence="2" type="ORF">A2567_02505</name>
</gene>
<evidence type="ECO:0000313" key="3">
    <source>
        <dbReference type="Proteomes" id="UP000178974"/>
    </source>
</evidence>
<dbReference type="InterPro" id="IPR036583">
    <property type="entry name" value="23S_rRNA_IVS_sf"/>
</dbReference>
<proteinExistence type="predicted"/>
<dbReference type="Pfam" id="PF22296">
    <property type="entry name" value="bAvd"/>
    <property type="match status" value="1"/>
</dbReference>
<dbReference type="EMBL" id="MEZA01000033">
    <property type="protein sequence ID" value="OGD41862.1"/>
    <property type="molecule type" value="Genomic_DNA"/>
</dbReference>